<name>A0AA90V247_9BACT</name>
<proteinExistence type="predicted"/>
<reference evidence="4" key="2">
    <citation type="submission" date="2019-09" db="EMBL/GenBank/DDBJ databases">
        <title>Distinct polysaccharide growth profiles of human intestinal Prevotella copri isolates.</title>
        <authorList>
            <person name="Fehlner-Peach H."/>
            <person name="Magnabosco C."/>
            <person name="Raghavan V."/>
            <person name="Scher J.U."/>
            <person name="Tett A."/>
            <person name="Cox L.M."/>
            <person name="Gottsegen C."/>
            <person name="Watters A."/>
            <person name="Wiltshire- Gordon J.D."/>
            <person name="Segata N."/>
            <person name="Bonneau R."/>
            <person name="Littman D.R."/>
        </authorList>
    </citation>
    <scope>NUCLEOTIDE SEQUENCE [LARGE SCALE GENOMIC DNA]</scope>
    <source>
        <strain evidence="4">iP54</strain>
    </source>
</reference>
<dbReference type="EMBL" id="VZBQ01000029">
    <property type="protein sequence ID" value="MQN88831.1"/>
    <property type="molecule type" value="Genomic_DNA"/>
</dbReference>
<accession>A0AA90V247</accession>
<sequence>MSNKKWTKNEIAYLVENYGRMSLEDMAIHLNRSVMAVRLYALRHRLDDKHQVVKENRLKKLLEYRFRHLEDFHPSKFFFRETGINQVRYWDLFFGRKSIKPEEYKAVAEYFNITISEAFDSLQLNLFDQ</sequence>
<dbReference type="EMBL" id="QSCI01000001">
    <property type="protein sequence ID" value="RGX98589.1"/>
    <property type="molecule type" value="Genomic_DNA"/>
</dbReference>
<reference evidence="2 3" key="1">
    <citation type="submission" date="2018-08" db="EMBL/GenBank/DDBJ databases">
        <title>A genome reference for cultivated species of the human gut microbiota.</title>
        <authorList>
            <person name="Zou Y."/>
            <person name="Xue W."/>
            <person name="Luo G."/>
        </authorList>
    </citation>
    <scope>NUCLEOTIDE SEQUENCE [LARGE SCALE GENOMIC DNA]</scope>
    <source>
        <strain evidence="2 3">OF03-3</strain>
    </source>
</reference>
<evidence type="ECO:0000313" key="4">
    <source>
        <dbReference type="Proteomes" id="UP000420635"/>
    </source>
</evidence>
<dbReference type="RefSeq" id="WP_119228481.1">
    <property type="nucleotide sequence ID" value="NZ_VZAS01000179.1"/>
</dbReference>
<comment type="caution">
    <text evidence="1">The sequence shown here is derived from an EMBL/GenBank/DDBJ whole genome shotgun (WGS) entry which is preliminary data.</text>
</comment>
<dbReference type="Proteomes" id="UP000285604">
    <property type="component" value="Unassembled WGS sequence"/>
</dbReference>
<organism evidence="1 4">
    <name type="scientific">Segatella copri</name>
    <dbReference type="NCBI Taxonomy" id="165179"/>
    <lineage>
        <taxon>Bacteria</taxon>
        <taxon>Pseudomonadati</taxon>
        <taxon>Bacteroidota</taxon>
        <taxon>Bacteroidia</taxon>
        <taxon>Bacteroidales</taxon>
        <taxon>Prevotellaceae</taxon>
        <taxon>Segatella</taxon>
    </lineage>
</organism>
<gene>
    <name evidence="2" type="ORF">DXA63_00215</name>
    <name evidence="1" type="ORF">F7D59_02885</name>
</gene>
<dbReference type="AlphaFoldDB" id="A0AA90V247"/>
<dbReference type="Proteomes" id="UP000420635">
    <property type="component" value="Unassembled WGS sequence"/>
</dbReference>
<evidence type="ECO:0000313" key="2">
    <source>
        <dbReference type="EMBL" id="RGX98589.1"/>
    </source>
</evidence>
<protein>
    <submittedName>
        <fullName evidence="1">XRE family transcriptional regulator</fullName>
    </submittedName>
</protein>
<evidence type="ECO:0000313" key="3">
    <source>
        <dbReference type="Proteomes" id="UP000285604"/>
    </source>
</evidence>
<evidence type="ECO:0000313" key="1">
    <source>
        <dbReference type="EMBL" id="MQN88831.1"/>
    </source>
</evidence>
<reference evidence="1" key="3">
    <citation type="submission" date="2022-12" db="EMBL/GenBank/DDBJ databases">
        <title>Distinct polysaccharide growth profiles of human intestinal Prevotella copri isolates.</title>
        <authorList>
            <person name="Fehlner-Peach H."/>
            <person name="Magnabosco C."/>
            <person name="Raghavan V."/>
            <person name="Scher J.U."/>
            <person name="Tett A."/>
            <person name="Cox L.M."/>
            <person name="Gottsegen C."/>
            <person name="Watters A."/>
            <person name="Wiltshire- Gordon J.D."/>
            <person name="Segata N."/>
            <person name="Bonneau R."/>
            <person name="Littman D.R."/>
        </authorList>
    </citation>
    <scope>NUCLEOTIDE SEQUENCE</scope>
    <source>
        <strain evidence="1">IP54</strain>
    </source>
</reference>